<gene>
    <name evidence="1" type="ORF">llap_54</name>
</gene>
<dbReference type="OrthoDB" id="10063195at2759"/>
<reference evidence="2" key="1">
    <citation type="submission" date="2017-11" db="EMBL/GenBank/DDBJ databases">
        <authorList>
            <person name="Lima N.C."/>
            <person name="Parody-Merino A.M."/>
            <person name="Battley P.F."/>
            <person name="Fidler A.E."/>
            <person name="Prosdocimi F."/>
        </authorList>
    </citation>
    <scope>NUCLEOTIDE SEQUENCE [LARGE SCALE GENOMIC DNA]</scope>
</reference>
<name>A0A2I0UUF1_LIMLA</name>
<accession>A0A2I0UUF1</accession>
<proteinExistence type="predicted"/>
<keyword evidence="2" id="KW-1185">Reference proteome</keyword>
<organism evidence="1 2">
    <name type="scientific">Limosa lapponica baueri</name>
    <dbReference type="NCBI Taxonomy" id="1758121"/>
    <lineage>
        <taxon>Eukaryota</taxon>
        <taxon>Metazoa</taxon>
        <taxon>Chordata</taxon>
        <taxon>Craniata</taxon>
        <taxon>Vertebrata</taxon>
        <taxon>Euteleostomi</taxon>
        <taxon>Archelosauria</taxon>
        <taxon>Archosauria</taxon>
        <taxon>Dinosauria</taxon>
        <taxon>Saurischia</taxon>
        <taxon>Theropoda</taxon>
        <taxon>Coelurosauria</taxon>
        <taxon>Aves</taxon>
        <taxon>Neognathae</taxon>
        <taxon>Neoaves</taxon>
        <taxon>Charadriiformes</taxon>
        <taxon>Scolopacidae</taxon>
        <taxon>Limosa</taxon>
    </lineage>
</organism>
<dbReference type="GO" id="GO:0003964">
    <property type="term" value="F:RNA-directed DNA polymerase activity"/>
    <property type="evidence" value="ECO:0007669"/>
    <property type="project" value="UniProtKB-KW"/>
</dbReference>
<keyword evidence="1" id="KW-0548">Nucleotidyltransferase</keyword>
<evidence type="ECO:0000313" key="1">
    <source>
        <dbReference type="EMBL" id="PKU49670.1"/>
    </source>
</evidence>
<keyword evidence="1" id="KW-0808">Transferase</keyword>
<dbReference type="Proteomes" id="UP000233556">
    <property type="component" value="Unassembled WGS sequence"/>
</dbReference>
<evidence type="ECO:0000313" key="2">
    <source>
        <dbReference type="Proteomes" id="UP000233556"/>
    </source>
</evidence>
<keyword evidence="1" id="KW-0695">RNA-directed DNA polymerase</keyword>
<dbReference type="AlphaFoldDB" id="A0A2I0UUF1"/>
<protein>
    <submittedName>
        <fullName evidence="1">Rna-directed dna polymerase from mobile element jockey-like</fullName>
    </submittedName>
</protein>
<reference evidence="2" key="2">
    <citation type="submission" date="2017-12" db="EMBL/GenBank/DDBJ databases">
        <title>Genome sequence of the Bar-tailed Godwit (Limosa lapponica baueri).</title>
        <authorList>
            <person name="Lima N.C.B."/>
            <person name="Parody-Merino A.M."/>
            <person name="Battley P.F."/>
            <person name="Fidler A.E."/>
            <person name="Prosdocimi F."/>
        </authorList>
    </citation>
    <scope>NUCLEOTIDE SEQUENCE [LARGE SCALE GENOMIC DNA]</scope>
</reference>
<sequence>MNGLVDEGRVVDIVYLHFSKDFIVSHKILIQKLLMYGLNVRTVRWVWCGPRSSWRLVASSITQASILGPILCTTIINDLDDGSEYTLSKFDDDKNLEEWLISLRLVLPFRGTLTGWRNGLTGT</sequence>
<dbReference type="EMBL" id="KZ505635">
    <property type="protein sequence ID" value="PKU49670.1"/>
    <property type="molecule type" value="Genomic_DNA"/>
</dbReference>